<accession>A0A4C1TQN1</accession>
<evidence type="ECO:0000313" key="1">
    <source>
        <dbReference type="EMBL" id="GBP16277.1"/>
    </source>
</evidence>
<organism evidence="1 2">
    <name type="scientific">Eumeta variegata</name>
    <name type="common">Bagworm moth</name>
    <name type="synonym">Eumeta japonica</name>
    <dbReference type="NCBI Taxonomy" id="151549"/>
    <lineage>
        <taxon>Eukaryota</taxon>
        <taxon>Metazoa</taxon>
        <taxon>Ecdysozoa</taxon>
        <taxon>Arthropoda</taxon>
        <taxon>Hexapoda</taxon>
        <taxon>Insecta</taxon>
        <taxon>Pterygota</taxon>
        <taxon>Neoptera</taxon>
        <taxon>Endopterygota</taxon>
        <taxon>Lepidoptera</taxon>
        <taxon>Glossata</taxon>
        <taxon>Ditrysia</taxon>
        <taxon>Tineoidea</taxon>
        <taxon>Psychidae</taxon>
        <taxon>Oiketicinae</taxon>
        <taxon>Eumeta</taxon>
    </lineage>
</organism>
<sequence length="176" mass="19413">MDTGRVFVLHPFPAARRQTGAIDVPEKVGGDISRSVSYALIVMLGITLSRGKQHAIHHIMGGHSSSRTLANPVGVSHRCVTDLFGRNRKSNEGRSEVMERSVIGGVVRGREVDHASESGIQAIGEGRPVFFMTFFRDFVPRLLSELENALRDTAKATRSVELLSSFEQNEMEFSVF</sequence>
<gene>
    <name evidence="1" type="ORF">EVAR_93645_1</name>
</gene>
<comment type="caution">
    <text evidence="1">The sequence shown here is derived from an EMBL/GenBank/DDBJ whole genome shotgun (WGS) entry which is preliminary data.</text>
</comment>
<dbReference type="EMBL" id="BGZK01000078">
    <property type="protein sequence ID" value="GBP16277.1"/>
    <property type="molecule type" value="Genomic_DNA"/>
</dbReference>
<protein>
    <submittedName>
        <fullName evidence="1">Uncharacterized protein</fullName>
    </submittedName>
</protein>
<name>A0A4C1TQN1_EUMVA</name>
<dbReference type="Proteomes" id="UP000299102">
    <property type="component" value="Unassembled WGS sequence"/>
</dbReference>
<evidence type="ECO:0000313" key="2">
    <source>
        <dbReference type="Proteomes" id="UP000299102"/>
    </source>
</evidence>
<dbReference type="AlphaFoldDB" id="A0A4C1TQN1"/>
<proteinExistence type="predicted"/>
<reference evidence="1 2" key="1">
    <citation type="journal article" date="2019" name="Commun. Biol.">
        <title>The bagworm genome reveals a unique fibroin gene that provides high tensile strength.</title>
        <authorList>
            <person name="Kono N."/>
            <person name="Nakamura H."/>
            <person name="Ohtoshi R."/>
            <person name="Tomita M."/>
            <person name="Numata K."/>
            <person name="Arakawa K."/>
        </authorList>
    </citation>
    <scope>NUCLEOTIDE SEQUENCE [LARGE SCALE GENOMIC DNA]</scope>
</reference>
<keyword evidence="2" id="KW-1185">Reference proteome</keyword>